<accession>A0A2T4PZ37</accession>
<dbReference type="STRING" id="1194526.A284_07875"/>
<protein>
    <recommendedName>
        <fullName evidence="3">Phage head-tail adapter protein</fullName>
    </recommendedName>
</protein>
<evidence type="ECO:0008006" key="3">
    <source>
        <dbReference type="Google" id="ProtNLM"/>
    </source>
</evidence>
<dbReference type="AlphaFoldDB" id="A0A2T4PZ37"/>
<evidence type="ECO:0000313" key="2">
    <source>
        <dbReference type="Proteomes" id="UP000240717"/>
    </source>
</evidence>
<reference evidence="1 2" key="1">
    <citation type="journal article" date="2016" name="Front. Microbiol.">
        <title>Comprehensive Phylogenetic Analysis of Bovine Non-aureus Staphylococci Species Based on Whole-Genome Sequencing.</title>
        <authorList>
            <person name="Naushad S."/>
            <person name="Barkema H.W."/>
            <person name="Luby C."/>
            <person name="Condas L.A."/>
            <person name="Nobrega D.B."/>
            <person name="Carson D.A."/>
            <person name="De Buck J."/>
        </authorList>
    </citation>
    <scope>NUCLEOTIDE SEQUENCE [LARGE SCALE GENOMIC DNA]</scope>
    <source>
        <strain evidence="1 2">SNUC 2993</strain>
    </source>
</reference>
<evidence type="ECO:0000313" key="1">
    <source>
        <dbReference type="EMBL" id="PTI50396.1"/>
    </source>
</evidence>
<proteinExistence type="predicted"/>
<sequence length="110" mass="13208">MEFNEFKDRANFFHYVNEGPYPDDQEERNLYGCFCKLYNPSMKDREVLKATDKTICVTLIMRDPQEDYVPETNHIVKIDKRLYGNKLFNIEEIRQDTPDRNYITMVLSEV</sequence>
<name>A0A2T4PZ37_STAWA</name>
<dbReference type="EMBL" id="PZEV01000030">
    <property type="protein sequence ID" value="PTI50396.1"/>
    <property type="molecule type" value="Genomic_DNA"/>
</dbReference>
<dbReference type="RefSeq" id="WP_107533029.1">
    <property type="nucleotide sequence ID" value="NZ_PZEV01000030.1"/>
</dbReference>
<organism evidence="1 2">
    <name type="scientific">Staphylococcus warneri</name>
    <dbReference type="NCBI Taxonomy" id="1292"/>
    <lineage>
        <taxon>Bacteria</taxon>
        <taxon>Bacillati</taxon>
        <taxon>Bacillota</taxon>
        <taxon>Bacilli</taxon>
        <taxon>Bacillales</taxon>
        <taxon>Staphylococcaceae</taxon>
        <taxon>Staphylococcus</taxon>
    </lineage>
</organism>
<dbReference type="Proteomes" id="UP000240717">
    <property type="component" value="Unassembled WGS sequence"/>
</dbReference>
<gene>
    <name evidence="1" type="ORF">BU085_08960</name>
</gene>
<comment type="caution">
    <text evidence="1">The sequence shown here is derived from an EMBL/GenBank/DDBJ whole genome shotgun (WGS) entry which is preliminary data.</text>
</comment>